<dbReference type="AlphaFoldDB" id="A0A0M0KG47"/>
<accession>A0A4Y7WU09</accession>
<accession>A0A0M0KG47</accession>
<comment type="caution">
    <text evidence="1">The sequence shown here is derived from an EMBL/GenBank/DDBJ whole genome shotgun (WGS) entry which is preliminary data.</text>
</comment>
<dbReference type="Pfam" id="PF26149">
    <property type="entry name" value="YuzK"/>
    <property type="match status" value="1"/>
</dbReference>
<dbReference type="EMBL" id="LILD01000001">
    <property type="protein sequence ID" value="KOO37830.1"/>
    <property type="molecule type" value="Genomic_DNA"/>
</dbReference>
<sequence>MISIHLSKLNVTTEMEKAMHQSHGMSYAEYSQDLEKRIDVEKEREREYKQAFRLTGVVRRSA</sequence>
<dbReference type="PATRIC" id="fig|136160.3.peg.697"/>
<protein>
    <submittedName>
        <fullName evidence="1">Uncharacterized protein</fullName>
    </submittedName>
</protein>
<reference evidence="1" key="1">
    <citation type="submission" date="2015-08" db="EMBL/GenBank/DDBJ databases">
        <title>Complete DNA Sequence of Pseudomonas syringae pv. actinidiae, the Causal Agent of Kiwifruit Canker Disease.</title>
        <authorList>
            <person name="Rikkerink E.H.A."/>
            <person name="Fineran P.C."/>
        </authorList>
    </citation>
    <scope>NUCLEOTIDE SEQUENCE</scope>
    <source>
        <strain evidence="1">DSM 13666</strain>
    </source>
</reference>
<dbReference type="InterPro" id="IPR058676">
    <property type="entry name" value="YuzK"/>
</dbReference>
<organism evidence="1">
    <name type="scientific">Halalkalibacterium halodurans</name>
    <name type="common">Bacillus halodurans</name>
    <dbReference type="NCBI Taxonomy" id="86665"/>
    <lineage>
        <taxon>Bacteria</taxon>
        <taxon>Bacillati</taxon>
        <taxon>Bacillota</taxon>
        <taxon>Bacilli</taxon>
        <taxon>Bacillales</taxon>
        <taxon>Bacillaceae</taxon>
        <taxon>Halalkalibacterium (ex Joshi et al. 2022)</taxon>
    </lineage>
</organism>
<dbReference type="OMA" id="TFTSEME"/>
<dbReference type="RefSeq" id="WP_010899605.1">
    <property type="nucleotide sequence ID" value="NZ_JARMVY010000017.1"/>
</dbReference>
<evidence type="ECO:0000313" key="1">
    <source>
        <dbReference type="EMBL" id="KOO37830.1"/>
    </source>
</evidence>
<proteinExistence type="predicted"/>
<name>A0A0M0KG47_ALKHA</name>
<gene>
    <name evidence="1" type="ORF">AMD02_02420</name>
</gene>